<protein>
    <submittedName>
        <fullName evidence="2">Uncharacterized protein</fullName>
    </submittedName>
</protein>
<evidence type="ECO:0000256" key="1">
    <source>
        <dbReference type="SAM" id="MobiDB-lite"/>
    </source>
</evidence>
<gene>
    <name evidence="2" type="ORF">MSP1401_LOCUS7244</name>
</gene>
<name>A0A7S0D358_MICPS</name>
<feature type="region of interest" description="Disordered" evidence="1">
    <location>
        <begin position="147"/>
        <end position="211"/>
    </location>
</feature>
<sequence length="211" mass="23191">MSLFPVVSSLDAVDANYLTMKTAEGFLVHYHDLQRLEEPAPYDLDGGNHAKTSSWNLIVRSPHRVAAFRSTTARLLPDPEGRIKSNFSRHSEARRGLSFGSSSSSGIITDHWRRTRGGSTTDAVGPGKYEIPQRDRFGNKVAGLVGQTAPARRGSRRSTDGRFDAFHAPPRNRGTAAFKERTHRKQPAGKMAAASGNGGDRGTRKKMNWTM</sequence>
<organism evidence="2">
    <name type="scientific">Micromonas pusilla</name>
    <name type="common">Picoplanktonic green alga</name>
    <name type="synonym">Chromulina pusilla</name>
    <dbReference type="NCBI Taxonomy" id="38833"/>
    <lineage>
        <taxon>Eukaryota</taxon>
        <taxon>Viridiplantae</taxon>
        <taxon>Chlorophyta</taxon>
        <taxon>Mamiellophyceae</taxon>
        <taxon>Mamiellales</taxon>
        <taxon>Mamiellaceae</taxon>
        <taxon>Micromonas</taxon>
    </lineage>
</organism>
<dbReference type="EMBL" id="HBEN01008717">
    <property type="protein sequence ID" value="CAD8442161.1"/>
    <property type="molecule type" value="Transcribed_RNA"/>
</dbReference>
<proteinExistence type="predicted"/>
<dbReference type="AlphaFoldDB" id="A0A7S0D358"/>
<evidence type="ECO:0000313" key="2">
    <source>
        <dbReference type="EMBL" id="CAD8442161.1"/>
    </source>
</evidence>
<feature type="compositionally biased region" description="Low complexity" evidence="1">
    <location>
        <begin position="96"/>
        <end position="106"/>
    </location>
</feature>
<accession>A0A7S0D358</accession>
<feature type="region of interest" description="Disordered" evidence="1">
    <location>
        <begin position="88"/>
        <end position="133"/>
    </location>
</feature>
<reference evidence="2" key="1">
    <citation type="submission" date="2021-01" db="EMBL/GenBank/DDBJ databases">
        <authorList>
            <person name="Corre E."/>
            <person name="Pelletier E."/>
            <person name="Niang G."/>
            <person name="Scheremetjew M."/>
            <person name="Finn R."/>
            <person name="Kale V."/>
            <person name="Holt S."/>
            <person name="Cochrane G."/>
            <person name="Meng A."/>
            <person name="Brown T."/>
            <person name="Cohen L."/>
        </authorList>
    </citation>
    <scope>NUCLEOTIDE SEQUENCE</scope>
    <source>
        <strain evidence="2">CCAC1681</strain>
    </source>
</reference>